<evidence type="ECO:0000313" key="6">
    <source>
        <dbReference type="Ensembl" id="ENSSGRP00000042545.1"/>
    </source>
</evidence>
<reference evidence="6" key="2">
    <citation type="submission" date="2025-09" db="UniProtKB">
        <authorList>
            <consortium name="Ensembl"/>
        </authorList>
    </citation>
    <scope>IDENTIFICATION</scope>
</reference>
<dbReference type="PANTHER" id="PTHR11852">
    <property type="entry name" value="PLATELET-ACTIVATING FACTOR ACETYLHYDROLASE"/>
    <property type="match status" value="1"/>
</dbReference>
<evidence type="ECO:0000256" key="1">
    <source>
        <dbReference type="ARBA" id="ARBA00004496"/>
    </source>
</evidence>
<reference evidence="6" key="1">
    <citation type="submission" date="2025-08" db="UniProtKB">
        <authorList>
            <consortium name="Ensembl"/>
        </authorList>
    </citation>
    <scope>IDENTIFICATION</scope>
</reference>
<evidence type="ECO:0000256" key="3">
    <source>
        <dbReference type="ARBA" id="ARBA00022801"/>
    </source>
</evidence>
<dbReference type="Gene3D" id="3.40.50.1110">
    <property type="entry name" value="SGNH hydrolase"/>
    <property type="match status" value="2"/>
</dbReference>
<dbReference type="SUPFAM" id="SSF52266">
    <property type="entry name" value="SGNH hydrolase"/>
    <property type="match status" value="2"/>
</dbReference>
<organism evidence="6 7">
    <name type="scientific">Sinocyclocheilus grahami</name>
    <name type="common">Dianchi golden-line fish</name>
    <name type="synonym">Barbus grahami</name>
    <dbReference type="NCBI Taxonomy" id="75366"/>
    <lineage>
        <taxon>Eukaryota</taxon>
        <taxon>Metazoa</taxon>
        <taxon>Chordata</taxon>
        <taxon>Craniata</taxon>
        <taxon>Vertebrata</taxon>
        <taxon>Euteleostomi</taxon>
        <taxon>Actinopterygii</taxon>
        <taxon>Neopterygii</taxon>
        <taxon>Teleostei</taxon>
        <taxon>Ostariophysi</taxon>
        <taxon>Cypriniformes</taxon>
        <taxon>Cyprinidae</taxon>
        <taxon>Cyprininae</taxon>
        <taxon>Sinocyclocheilus</taxon>
    </lineage>
</organism>
<dbReference type="OMA" id="LMHQCEV"/>
<evidence type="ECO:0008006" key="8">
    <source>
        <dbReference type="Google" id="ProtNLM"/>
    </source>
</evidence>
<evidence type="ECO:0000256" key="4">
    <source>
        <dbReference type="ARBA" id="ARBA00023098"/>
    </source>
</evidence>
<dbReference type="Ensembl" id="ENSSGRT00000045588.1">
    <property type="protein sequence ID" value="ENSSGRP00000042545.1"/>
    <property type="gene ID" value="ENSSGRG00000023057.1"/>
</dbReference>
<keyword evidence="4" id="KW-0443">Lipid metabolism</keyword>
<evidence type="ECO:0000256" key="2">
    <source>
        <dbReference type="ARBA" id="ARBA00022490"/>
    </source>
</evidence>
<dbReference type="PANTHER" id="PTHR11852:SF2">
    <property type="entry name" value="PLATELET-ACTIVATING FACTOR ACETYLHYDROLASE IB SUBUNIT ALPHA1"/>
    <property type="match status" value="1"/>
</dbReference>
<dbReference type="GO" id="GO:0047179">
    <property type="term" value="F:platelet-activating factor acetyltransferase activity"/>
    <property type="evidence" value="ECO:0007669"/>
    <property type="project" value="TreeGrafter"/>
</dbReference>
<keyword evidence="7" id="KW-1185">Reference proteome</keyword>
<sequence>MMMSEDSNPAASPTPCQDIQGDGRWMSLHNRFVSDSKGKEPDVLFVGDSLVQLLHEFEGLLPRGKSPNPLRERNASVNALVQAEVASLSHVSFLDVDPGFIHSDGSIAHQDMYDYLHLTPQAYQRVCQPLHERIKSLLDKHAP</sequence>
<feature type="region of interest" description="Disordered" evidence="5">
    <location>
        <begin position="1"/>
        <end position="20"/>
    </location>
</feature>
<dbReference type="InParanoid" id="A0A672MV23"/>
<evidence type="ECO:0000313" key="7">
    <source>
        <dbReference type="Proteomes" id="UP000472262"/>
    </source>
</evidence>
<protein>
    <recommendedName>
        <fullName evidence="8">SGNH hydrolase-type esterase domain-containing protein</fullName>
    </recommendedName>
</protein>
<dbReference type="Proteomes" id="UP000472262">
    <property type="component" value="Unassembled WGS sequence"/>
</dbReference>
<proteinExistence type="predicted"/>
<keyword evidence="2" id="KW-0963">Cytoplasm</keyword>
<dbReference type="AlphaFoldDB" id="A0A672MV23"/>
<dbReference type="GO" id="GO:0006629">
    <property type="term" value="P:lipid metabolic process"/>
    <property type="evidence" value="ECO:0007669"/>
    <property type="project" value="UniProtKB-KW"/>
</dbReference>
<feature type="compositionally biased region" description="Polar residues" evidence="5">
    <location>
        <begin position="1"/>
        <end position="17"/>
    </location>
</feature>
<dbReference type="GO" id="GO:0005737">
    <property type="term" value="C:cytoplasm"/>
    <property type="evidence" value="ECO:0007669"/>
    <property type="project" value="UniProtKB-SubCell"/>
</dbReference>
<dbReference type="GO" id="GO:0016787">
    <property type="term" value="F:hydrolase activity"/>
    <property type="evidence" value="ECO:0007669"/>
    <property type="project" value="UniProtKB-KW"/>
</dbReference>
<accession>A0A672MV23</accession>
<dbReference type="InterPro" id="IPR036514">
    <property type="entry name" value="SGNH_hydro_sf"/>
</dbReference>
<comment type="subcellular location">
    <subcellularLocation>
        <location evidence="1">Cytoplasm</location>
    </subcellularLocation>
</comment>
<evidence type="ECO:0000256" key="5">
    <source>
        <dbReference type="SAM" id="MobiDB-lite"/>
    </source>
</evidence>
<keyword evidence="3" id="KW-0378">Hydrolase</keyword>
<name>A0A672MV23_SINGR</name>